<dbReference type="Gene3D" id="3.30.420.40">
    <property type="match status" value="2"/>
</dbReference>
<gene>
    <name evidence="2" type="ORF">FYJ58_06835</name>
</gene>
<sequence length="294" mass="32707">MKEQYLAIDIGGTFIKYSVMNKQYEVLEEYVQPTKKEPEAFLNQLLGIGKEYKDKVEGVALCIAGFINPETGENTDFGISERFKAYNLKEELENITKLPVILENDSNCAALGEMVCGSAKEVSDFCLLTIGTGIGGAIVLNKQLVRGKHFKAGEAGYMLIGLNENGEQVNGESAGATSVLVKKVSEIVGKEIDGMYVFKHLDNPEIYKIYKHWIYKNAVVVGNMALLLDPEVVLIGGGISHEKRFIDDLRKAVFEIYPHFEEYTKILPCKMGNLAGRVGALYLWLEKYGKKNES</sequence>
<dbReference type="EMBL" id="VUMT01000008">
    <property type="protein sequence ID" value="MSS63592.1"/>
    <property type="molecule type" value="Genomic_DNA"/>
</dbReference>
<comment type="caution">
    <text evidence="2">The sequence shown here is derived from an EMBL/GenBank/DDBJ whole genome shotgun (WGS) entry which is preliminary data.</text>
</comment>
<dbReference type="RefSeq" id="WP_154518993.1">
    <property type="nucleotide sequence ID" value="NZ_VUMT01000008.1"/>
</dbReference>
<keyword evidence="3" id="KW-1185">Reference proteome</keyword>
<organism evidence="2 3">
    <name type="scientific">Velocimicrobium porci</name>
    <dbReference type="NCBI Taxonomy" id="2606634"/>
    <lineage>
        <taxon>Bacteria</taxon>
        <taxon>Bacillati</taxon>
        <taxon>Bacillota</taxon>
        <taxon>Clostridia</taxon>
        <taxon>Lachnospirales</taxon>
        <taxon>Lachnospiraceae</taxon>
        <taxon>Velocimicrobium</taxon>
    </lineage>
</organism>
<protein>
    <submittedName>
        <fullName evidence="2">ROK family protein</fullName>
    </submittedName>
</protein>
<dbReference type="SUPFAM" id="SSF53067">
    <property type="entry name" value="Actin-like ATPase domain"/>
    <property type="match status" value="1"/>
</dbReference>
<evidence type="ECO:0000256" key="1">
    <source>
        <dbReference type="ARBA" id="ARBA00006479"/>
    </source>
</evidence>
<dbReference type="InterPro" id="IPR043129">
    <property type="entry name" value="ATPase_NBD"/>
</dbReference>
<evidence type="ECO:0000313" key="3">
    <source>
        <dbReference type="Proteomes" id="UP000482209"/>
    </source>
</evidence>
<comment type="similarity">
    <text evidence="1">Belongs to the ROK (NagC/XylR) family.</text>
</comment>
<dbReference type="AlphaFoldDB" id="A0A6L5XXU4"/>
<dbReference type="Proteomes" id="UP000482209">
    <property type="component" value="Unassembled WGS sequence"/>
</dbReference>
<accession>A0A6L5XXU4</accession>
<dbReference type="InterPro" id="IPR000600">
    <property type="entry name" value="ROK"/>
</dbReference>
<dbReference type="Pfam" id="PF00480">
    <property type="entry name" value="ROK"/>
    <property type="match status" value="1"/>
</dbReference>
<dbReference type="CDD" id="cd24068">
    <property type="entry name" value="ASKHA_NBD_ROK_FnNanK-like"/>
    <property type="match status" value="1"/>
</dbReference>
<reference evidence="2 3" key="1">
    <citation type="submission" date="2019-08" db="EMBL/GenBank/DDBJ databases">
        <title>In-depth cultivation of the pig gut microbiome towards novel bacterial diversity and tailored functional studies.</title>
        <authorList>
            <person name="Wylensek D."/>
            <person name="Hitch T.C.A."/>
            <person name="Clavel T."/>
        </authorList>
    </citation>
    <scope>NUCLEOTIDE SEQUENCE [LARGE SCALE GENOMIC DNA]</scope>
    <source>
        <strain evidence="2 3">WCA-693-APC-MOT-I</strain>
    </source>
</reference>
<dbReference type="PANTHER" id="PTHR18964:SF165">
    <property type="entry name" value="BETA-GLUCOSIDE KINASE"/>
    <property type="match status" value="1"/>
</dbReference>
<evidence type="ECO:0000313" key="2">
    <source>
        <dbReference type="EMBL" id="MSS63592.1"/>
    </source>
</evidence>
<proteinExistence type="inferred from homology"/>
<dbReference type="PANTHER" id="PTHR18964">
    <property type="entry name" value="ROK (REPRESSOR, ORF, KINASE) FAMILY"/>
    <property type="match status" value="1"/>
</dbReference>
<name>A0A6L5XXU4_9FIRM</name>